<evidence type="ECO:0000256" key="1">
    <source>
        <dbReference type="SAM" id="MobiDB-lite"/>
    </source>
</evidence>
<reference evidence="2 3" key="1">
    <citation type="submission" date="2019-11" db="EMBL/GenBank/DDBJ databases">
        <title>Agromyces kandeliae sp. nov., isolated from mangrove soil.</title>
        <authorList>
            <person name="Wang R."/>
        </authorList>
    </citation>
    <scope>NUCLEOTIDE SEQUENCE [LARGE SCALE GENOMIC DNA]</scope>
    <source>
        <strain evidence="2 3">JCM 11431</strain>
    </source>
</reference>
<comment type="caution">
    <text evidence="2">The sequence shown here is derived from an EMBL/GenBank/DDBJ whole genome shotgun (WGS) entry which is preliminary data.</text>
</comment>
<evidence type="ECO:0000313" key="2">
    <source>
        <dbReference type="EMBL" id="MUN08569.1"/>
    </source>
</evidence>
<dbReference type="OrthoDB" id="9802066at2"/>
<protein>
    <submittedName>
        <fullName evidence="2">Uncharacterized protein</fullName>
    </submittedName>
</protein>
<sequence>MAAADIVGEPHVNGHELPTALWRRIDLCQGHPTGHVLGQTRVALRLVERAPLDAGARREVFHTSMLSWVGCHFDSFERGIRGPLDSGHRRSSATGRAPRNSWTQQRQTSSASG</sequence>
<organism evidence="2 3">
    <name type="scientific">Agromyces luteolus</name>
    <dbReference type="NCBI Taxonomy" id="88373"/>
    <lineage>
        <taxon>Bacteria</taxon>
        <taxon>Bacillati</taxon>
        <taxon>Actinomycetota</taxon>
        <taxon>Actinomycetes</taxon>
        <taxon>Micrococcales</taxon>
        <taxon>Microbacteriaceae</taxon>
        <taxon>Agromyces</taxon>
    </lineage>
</organism>
<dbReference type="RefSeq" id="WP_155843448.1">
    <property type="nucleotide sequence ID" value="NZ_BAAAIA010000008.1"/>
</dbReference>
<feature type="region of interest" description="Disordered" evidence="1">
    <location>
        <begin position="82"/>
        <end position="113"/>
    </location>
</feature>
<gene>
    <name evidence="2" type="ORF">GLX25_15780</name>
</gene>
<name>A0A7C9HSP2_9MICO</name>
<dbReference type="AlphaFoldDB" id="A0A7C9HSP2"/>
<proteinExistence type="predicted"/>
<accession>A0A7C9HSP2</accession>
<dbReference type="Proteomes" id="UP000480122">
    <property type="component" value="Unassembled WGS sequence"/>
</dbReference>
<keyword evidence="3" id="KW-1185">Reference proteome</keyword>
<evidence type="ECO:0000313" key="3">
    <source>
        <dbReference type="Proteomes" id="UP000480122"/>
    </source>
</evidence>
<feature type="compositionally biased region" description="Polar residues" evidence="1">
    <location>
        <begin position="100"/>
        <end position="113"/>
    </location>
</feature>
<dbReference type="EMBL" id="WODA01000025">
    <property type="protein sequence ID" value="MUN08569.1"/>
    <property type="molecule type" value="Genomic_DNA"/>
</dbReference>